<dbReference type="EMBL" id="JADCLJ010000020">
    <property type="protein sequence ID" value="MBE4908703.1"/>
    <property type="molecule type" value="Genomic_DNA"/>
</dbReference>
<feature type="compositionally biased region" description="Basic and acidic residues" evidence="1">
    <location>
        <begin position="73"/>
        <end position="92"/>
    </location>
</feature>
<dbReference type="RefSeq" id="WP_193536614.1">
    <property type="nucleotide sequence ID" value="NZ_JADCLJ010000020.1"/>
</dbReference>
<feature type="compositionally biased region" description="Polar residues" evidence="1">
    <location>
        <begin position="59"/>
        <end position="72"/>
    </location>
</feature>
<keyword evidence="3" id="KW-1185">Reference proteome</keyword>
<evidence type="ECO:0008006" key="4">
    <source>
        <dbReference type="Google" id="ProtNLM"/>
    </source>
</evidence>
<feature type="region of interest" description="Disordered" evidence="1">
    <location>
        <begin position="36"/>
        <end position="102"/>
    </location>
</feature>
<organism evidence="2 3">
    <name type="scientific">Litchfieldia luteola</name>
    <dbReference type="NCBI Taxonomy" id="682179"/>
    <lineage>
        <taxon>Bacteria</taxon>
        <taxon>Bacillati</taxon>
        <taxon>Bacillota</taxon>
        <taxon>Bacilli</taxon>
        <taxon>Bacillales</taxon>
        <taxon>Bacillaceae</taxon>
        <taxon>Litchfieldia</taxon>
    </lineage>
</organism>
<proteinExistence type="predicted"/>
<reference evidence="2 3" key="1">
    <citation type="submission" date="2020-10" db="EMBL/GenBank/DDBJ databases">
        <title>Bacillus sp. HD4P25, an endophyte from a halophyte.</title>
        <authorList>
            <person name="Sun J.-Q."/>
        </authorList>
    </citation>
    <scope>NUCLEOTIDE SEQUENCE [LARGE SCALE GENOMIC DNA]</scope>
    <source>
        <strain evidence="2 3">YIM 93174</strain>
    </source>
</reference>
<evidence type="ECO:0000256" key="1">
    <source>
        <dbReference type="SAM" id="MobiDB-lite"/>
    </source>
</evidence>
<name>A0ABR9QJL9_9BACI</name>
<feature type="compositionally biased region" description="Basic and acidic residues" evidence="1">
    <location>
        <begin position="41"/>
        <end position="58"/>
    </location>
</feature>
<accession>A0ABR9QJL9</accession>
<dbReference type="Proteomes" id="UP001516662">
    <property type="component" value="Unassembled WGS sequence"/>
</dbReference>
<sequence length="102" mass="11672">MSLKLIELQVALPRTQDMGKVQEQLNQRSQLQQDLLVNAAHQEEEKKRKQVTKNDELGKTSTGNKKSFGQTAHNKENKNNDKLQDESKEQHPYKGNIVDFVG</sequence>
<evidence type="ECO:0000313" key="3">
    <source>
        <dbReference type="Proteomes" id="UP001516662"/>
    </source>
</evidence>
<gene>
    <name evidence="2" type="ORF">IMZ08_11610</name>
</gene>
<comment type="caution">
    <text evidence="2">The sequence shown here is derived from an EMBL/GenBank/DDBJ whole genome shotgun (WGS) entry which is preliminary data.</text>
</comment>
<protein>
    <recommendedName>
        <fullName evidence="4">RNA polymerase subunit sigma</fullName>
    </recommendedName>
</protein>
<evidence type="ECO:0000313" key="2">
    <source>
        <dbReference type="EMBL" id="MBE4908703.1"/>
    </source>
</evidence>